<dbReference type="KEGG" id="pspi:PS2015_1753"/>
<keyword evidence="2" id="KW-1185">Reference proteome</keyword>
<evidence type="ECO:0000313" key="1">
    <source>
        <dbReference type="EMBL" id="ALO46403.1"/>
    </source>
</evidence>
<sequence length="333" mass="38374">MLYKKILRKARTVTRKTQFQFAIRHQLNSKWQSDCSCLALSQRHFFLFHTIHQACWVNQIPFPDLIAGQSFNDKIQWLKLFGQDSRMVALTDKLALKQIVGQRLGAGFVATTLSQGASYRDVDIASLPGQFVLKANHDSGSVYFVHNKNDFPAKHYESRLNRAISRTFGKSGGEWQYWPIPKQVFAEELLPFVGGAPPPDYKFHCSDGQVLWLQYIFDRGRHTKEVITDRDGKVMGLNFDQHMTSVFEFKRPANWQALLDVAEAMSRGFQYVRVDLYNLPGRIVVGEMTFTPLNGMYQSEGNIELGKLIHLDRTKVRDLVCAEFPGHTRRWPW</sequence>
<dbReference type="Pfam" id="PF14305">
    <property type="entry name" value="ATPgrasp_TupA"/>
    <property type="match status" value="1"/>
</dbReference>
<gene>
    <name evidence="1" type="ORF">PS2015_1753</name>
</gene>
<dbReference type="AlphaFoldDB" id="A0A0S2KE60"/>
<reference evidence="1 2" key="1">
    <citation type="submission" date="2015-11" db="EMBL/GenBank/DDBJ databases">
        <authorList>
            <person name="Zhang Y."/>
            <person name="Guo Z."/>
        </authorList>
    </citation>
    <scope>NUCLEOTIDE SEQUENCE [LARGE SCALE GENOMIC DNA]</scope>
    <source>
        <strain evidence="1 2">KCTC 32221</strain>
    </source>
</reference>
<proteinExistence type="predicted"/>
<organism evidence="1 2">
    <name type="scientific">Pseudohongiella spirulinae</name>
    <dbReference type="NCBI Taxonomy" id="1249552"/>
    <lineage>
        <taxon>Bacteria</taxon>
        <taxon>Pseudomonadati</taxon>
        <taxon>Pseudomonadota</taxon>
        <taxon>Gammaproteobacteria</taxon>
        <taxon>Pseudomonadales</taxon>
        <taxon>Pseudohongiellaceae</taxon>
        <taxon>Pseudohongiella</taxon>
    </lineage>
</organism>
<evidence type="ECO:0000313" key="2">
    <source>
        <dbReference type="Proteomes" id="UP000065641"/>
    </source>
</evidence>
<dbReference type="RefSeq" id="WP_058021845.1">
    <property type="nucleotide sequence ID" value="NZ_CP013189.1"/>
</dbReference>
<dbReference type="InterPro" id="IPR029465">
    <property type="entry name" value="ATPgrasp_TupA"/>
</dbReference>
<dbReference type="Proteomes" id="UP000065641">
    <property type="component" value="Chromosome"/>
</dbReference>
<name>A0A0S2KE60_9GAMM</name>
<dbReference type="EMBL" id="CP013189">
    <property type="protein sequence ID" value="ALO46403.1"/>
    <property type="molecule type" value="Genomic_DNA"/>
</dbReference>
<dbReference type="OrthoDB" id="9791827at2"/>
<dbReference type="STRING" id="1249552.PS2015_1753"/>
<accession>A0A0S2KE60</accession>
<protein>
    <submittedName>
        <fullName evidence="1">Uncharacterized protein</fullName>
    </submittedName>
</protein>